<evidence type="ECO:0008006" key="3">
    <source>
        <dbReference type="Google" id="ProtNLM"/>
    </source>
</evidence>
<organism evidence="1 2">
    <name type="scientific">Actinocorallia libanotica</name>
    <dbReference type="NCBI Taxonomy" id="46162"/>
    <lineage>
        <taxon>Bacteria</taxon>
        <taxon>Bacillati</taxon>
        <taxon>Actinomycetota</taxon>
        <taxon>Actinomycetes</taxon>
        <taxon>Streptosporangiales</taxon>
        <taxon>Thermomonosporaceae</taxon>
        <taxon>Actinocorallia</taxon>
    </lineage>
</organism>
<dbReference type="EMBL" id="BAAAHH010000012">
    <property type="protein sequence ID" value="GAA0952745.1"/>
    <property type="molecule type" value="Genomic_DNA"/>
</dbReference>
<evidence type="ECO:0000313" key="1">
    <source>
        <dbReference type="EMBL" id="GAA0952745.1"/>
    </source>
</evidence>
<dbReference type="InterPro" id="IPR009003">
    <property type="entry name" value="Peptidase_S1_PA"/>
</dbReference>
<name>A0ABN1R6U8_9ACTN</name>
<dbReference type="Proteomes" id="UP001500665">
    <property type="component" value="Unassembled WGS sequence"/>
</dbReference>
<reference evidence="1 2" key="1">
    <citation type="journal article" date="2019" name="Int. J. Syst. Evol. Microbiol.">
        <title>The Global Catalogue of Microorganisms (GCM) 10K type strain sequencing project: providing services to taxonomists for standard genome sequencing and annotation.</title>
        <authorList>
            <consortium name="The Broad Institute Genomics Platform"/>
            <consortium name="The Broad Institute Genome Sequencing Center for Infectious Disease"/>
            <person name="Wu L."/>
            <person name="Ma J."/>
        </authorList>
    </citation>
    <scope>NUCLEOTIDE SEQUENCE [LARGE SCALE GENOMIC DNA]</scope>
    <source>
        <strain evidence="1 2">JCM 10696</strain>
    </source>
</reference>
<dbReference type="Gene3D" id="2.40.10.10">
    <property type="entry name" value="Trypsin-like serine proteases"/>
    <property type="match status" value="1"/>
</dbReference>
<protein>
    <recommendedName>
        <fullName evidence="3">Trypsin</fullName>
    </recommendedName>
</protein>
<dbReference type="SUPFAM" id="SSF50494">
    <property type="entry name" value="Trypsin-like serine proteases"/>
    <property type="match status" value="1"/>
</dbReference>
<dbReference type="InterPro" id="IPR043504">
    <property type="entry name" value="Peptidase_S1_PA_chymotrypsin"/>
</dbReference>
<comment type="caution">
    <text evidence="1">The sequence shown here is derived from an EMBL/GenBank/DDBJ whole genome shotgun (WGS) entry which is preliminary data.</text>
</comment>
<dbReference type="RefSeq" id="WP_344241786.1">
    <property type="nucleotide sequence ID" value="NZ_BAAAHH010000012.1"/>
</dbReference>
<accession>A0ABN1R6U8</accession>
<proteinExistence type="predicted"/>
<evidence type="ECO:0000313" key="2">
    <source>
        <dbReference type="Proteomes" id="UP001500665"/>
    </source>
</evidence>
<sequence length="85" mass="8824">MTGTGCTAIRRVNVAVTTAAGTASRLMSMETEITEGGDSGGPWFVGGEAMGITKGGYFEGGGRRDLVSQAHLVPSALNGWRIRVH</sequence>
<keyword evidence="2" id="KW-1185">Reference proteome</keyword>
<gene>
    <name evidence="1" type="ORF">GCM10009550_33920</name>
</gene>